<evidence type="ECO:0000256" key="8">
    <source>
        <dbReference type="ARBA" id="ARBA00022824"/>
    </source>
</evidence>
<keyword evidence="8" id="KW-0256">Endoplasmic reticulum</keyword>
<organism evidence="15 16">
    <name type="scientific">Stichopus japonicus</name>
    <name type="common">Sea cucumber</name>
    <dbReference type="NCBI Taxonomy" id="307972"/>
    <lineage>
        <taxon>Eukaryota</taxon>
        <taxon>Metazoa</taxon>
        <taxon>Echinodermata</taxon>
        <taxon>Eleutherozoa</taxon>
        <taxon>Echinozoa</taxon>
        <taxon>Holothuroidea</taxon>
        <taxon>Aspidochirotacea</taxon>
        <taxon>Aspidochirotida</taxon>
        <taxon>Stichopodidae</taxon>
        <taxon>Apostichopus</taxon>
    </lineage>
</organism>
<keyword evidence="16" id="KW-1185">Reference proteome</keyword>
<feature type="binding site" description="axial binding residue" evidence="13">
    <location>
        <position position="431"/>
    </location>
    <ligand>
        <name>heme</name>
        <dbReference type="ChEBI" id="CHEBI:30413"/>
    </ligand>
    <ligandPart>
        <name>Fe</name>
        <dbReference type="ChEBI" id="CHEBI:18248"/>
    </ligandPart>
</feature>
<dbReference type="OrthoDB" id="1470350at2759"/>
<evidence type="ECO:0000256" key="14">
    <source>
        <dbReference type="RuleBase" id="RU000461"/>
    </source>
</evidence>
<name>A0A2G8KU27_STIJA</name>
<comment type="caution">
    <text evidence="15">The sequence shown here is derived from an EMBL/GenBank/DDBJ whole genome shotgun (WGS) entry which is preliminary data.</text>
</comment>
<dbReference type="Proteomes" id="UP000230750">
    <property type="component" value="Unassembled WGS sequence"/>
</dbReference>
<keyword evidence="6 13" id="KW-0349">Heme</keyword>
<evidence type="ECO:0000256" key="4">
    <source>
        <dbReference type="ARBA" id="ARBA00010617"/>
    </source>
</evidence>
<dbReference type="GO" id="GO:0005789">
    <property type="term" value="C:endoplasmic reticulum membrane"/>
    <property type="evidence" value="ECO:0007669"/>
    <property type="project" value="UniProtKB-SubCell"/>
</dbReference>
<dbReference type="Pfam" id="PF00067">
    <property type="entry name" value="p450"/>
    <property type="match status" value="1"/>
</dbReference>
<accession>A0A2G8KU27</accession>
<comment type="subcellular location">
    <subcellularLocation>
        <location evidence="3">Endoplasmic reticulum membrane</location>
        <topology evidence="3">Peripheral membrane protein</topology>
    </subcellularLocation>
    <subcellularLocation>
        <location evidence="2">Microsome membrane</location>
        <topology evidence="2">Peripheral membrane protein</topology>
    </subcellularLocation>
</comment>
<gene>
    <name evidence="15" type="ORF">BSL78_11602</name>
</gene>
<dbReference type="GO" id="GO:0042448">
    <property type="term" value="P:progesterone metabolic process"/>
    <property type="evidence" value="ECO:0007669"/>
    <property type="project" value="TreeGrafter"/>
</dbReference>
<comment type="similarity">
    <text evidence="4 14">Belongs to the cytochrome P450 family.</text>
</comment>
<comment type="cofactor">
    <cofactor evidence="1 13">
        <name>heme</name>
        <dbReference type="ChEBI" id="CHEBI:30413"/>
    </cofactor>
</comment>
<keyword evidence="12 14" id="KW-0503">Monooxygenase</keyword>
<dbReference type="AlphaFoldDB" id="A0A2G8KU27"/>
<keyword evidence="10 14" id="KW-0560">Oxidoreductase</keyword>
<dbReference type="GO" id="GO:0005506">
    <property type="term" value="F:iron ion binding"/>
    <property type="evidence" value="ECO:0007669"/>
    <property type="project" value="InterPro"/>
</dbReference>
<protein>
    <recommendedName>
        <fullName evidence="5">unspecific monooxygenase</fullName>
        <ecNumber evidence="5">1.14.14.1</ecNumber>
    </recommendedName>
</protein>
<keyword evidence="9" id="KW-0492">Microsome</keyword>
<evidence type="ECO:0000313" key="15">
    <source>
        <dbReference type="EMBL" id="PIK51497.1"/>
    </source>
</evidence>
<dbReference type="Gene3D" id="1.10.630.10">
    <property type="entry name" value="Cytochrome P450"/>
    <property type="match status" value="1"/>
</dbReference>
<evidence type="ECO:0000256" key="7">
    <source>
        <dbReference type="ARBA" id="ARBA00022723"/>
    </source>
</evidence>
<dbReference type="PANTHER" id="PTHR24289">
    <property type="entry name" value="STEROID 17-ALPHA-HYDROXYLASE/17,20 LYASE"/>
    <property type="match status" value="1"/>
</dbReference>
<evidence type="ECO:0000256" key="10">
    <source>
        <dbReference type="ARBA" id="ARBA00023002"/>
    </source>
</evidence>
<evidence type="ECO:0000313" key="16">
    <source>
        <dbReference type="Proteomes" id="UP000230750"/>
    </source>
</evidence>
<reference evidence="15 16" key="1">
    <citation type="journal article" date="2017" name="PLoS Biol.">
        <title>The sea cucumber genome provides insights into morphological evolution and visceral regeneration.</title>
        <authorList>
            <person name="Zhang X."/>
            <person name="Sun L."/>
            <person name="Yuan J."/>
            <person name="Sun Y."/>
            <person name="Gao Y."/>
            <person name="Zhang L."/>
            <person name="Li S."/>
            <person name="Dai H."/>
            <person name="Hamel J.F."/>
            <person name="Liu C."/>
            <person name="Yu Y."/>
            <person name="Liu S."/>
            <person name="Lin W."/>
            <person name="Guo K."/>
            <person name="Jin S."/>
            <person name="Xu P."/>
            <person name="Storey K.B."/>
            <person name="Huan P."/>
            <person name="Zhang T."/>
            <person name="Zhou Y."/>
            <person name="Zhang J."/>
            <person name="Lin C."/>
            <person name="Li X."/>
            <person name="Xing L."/>
            <person name="Huo D."/>
            <person name="Sun M."/>
            <person name="Wang L."/>
            <person name="Mercier A."/>
            <person name="Li F."/>
            <person name="Yang H."/>
            <person name="Xiang J."/>
        </authorList>
    </citation>
    <scope>NUCLEOTIDE SEQUENCE [LARGE SCALE GENOMIC DNA]</scope>
    <source>
        <strain evidence="15">Shaxun</strain>
        <tissue evidence="15">Muscle</tissue>
    </source>
</reference>
<dbReference type="GO" id="GO:0004508">
    <property type="term" value="F:steroid 17-alpha-monooxygenase activity"/>
    <property type="evidence" value="ECO:0007669"/>
    <property type="project" value="TreeGrafter"/>
</dbReference>
<dbReference type="EMBL" id="MRZV01000369">
    <property type="protein sequence ID" value="PIK51497.1"/>
    <property type="molecule type" value="Genomic_DNA"/>
</dbReference>
<dbReference type="GO" id="GO:0020037">
    <property type="term" value="F:heme binding"/>
    <property type="evidence" value="ECO:0007669"/>
    <property type="project" value="InterPro"/>
</dbReference>
<dbReference type="EC" id="1.14.14.1" evidence="5"/>
<dbReference type="STRING" id="307972.A0A2G8KU27"/>
<evidence type="ECO:0000256" key="11">
    <source>
        <dbReference type="ARBA" id="ARBA00023004"/>
    </source>
</evidence>
<evidence type="ECO:0000256" key="3">
    <source>
        <dbReference type="ARBA" id="ARBA00004406"/>
    </source>
</evidence>
<evidence type="ECO:0000256" key="1">
    <source>
        <dbReference type="ARBA" id="ARBA00001971"/>
    </source>
</evidence>
<dbReference type="InterPro" id="IPR036396">
    <property type="entry name" value="Cyt_P450_sf"/>
</dbReference>
<dbReference type="PRINTS" id="PR00463">
    <property type="entry name" value="EP450I"/>
</dbReference>
<dbReference type="InterPro" id="IPR002401">
    <property type="entry name" value="Cyt_P450_E_grp-I"/>
</dbReference>
<keyword evidence="11 13" id="KW-0408">Iron</keyword>
<evidence type="ECO:0000256" key="6">
    <source>
        <dbReference type="ARBA" id="ARBA00022617"/>
    </source>
</evidence>
<evidence type="ECO:0000256" key="5">
    <source>
        <dbReference type="ARBA" id="ARBA00012109"/>
    </source>
</evidence>
<evidence type="ECO:0000256" key="12">
    <source>
        <dbReference type="ARBA" id="ARBA00023033"/>
    </source>
</evidence>
<dbReference type="PROSITE" id="PS00086">
    <property type="entry name" value="CYTOCHROME_P450"/>
    <property type="match status" value="1"/>
</dbReference>
<dbReference type="InterPro" id="IPR001128">
    <property type="entry name" value="Cyt_P450"/>
</dbReference>
<dbReference type="InterPro" id="IPR017972">
    <property type="entry name" value="Cyt_P450_CS"/>
</dbReference>
<dbReference type="SUPFAM" id="SSF48264">
    <property type="entry name" value="Cytochrome P450"/>
    <property type="match status" value="1"/>
</dbReference>
<keyword evidence="7 13" id="KW-0479">Metal-binding</keyword>
<dbReference type="PANTHER" id="PTHR24289:SF21">
    <property type="entry name" value="CYTOCHROME P450 1A"/>
    <property type="match status" value="1"/>
</dbReference>
<sequence length="491" mass="55492">MAELPGPFRLPVIGNLHQLKNPTCLTFAKFGNIHGDVYQLQLGSTKTVILNSVEALRQAFDKQGEVFSFRDENFTSFKLYNEVRGDENAGVTVRNANTDVWYVQHMLVGRAMKYYMFEADDNRFEKSIRSDVSKLISTWISTDQEEGFLIDPVASCQELIGHLKAAFILGDVCDDIEDFDKKLEAYSNASVEMLAMMRSGFVNDFLPFLGFLTKSKQSRMREILSVGAQFFEDIYKAHAVSYQCGSKETIMDCVATFQDEMEKEHPDRTRVPRKTVFGVIAELFEGVANASAALLQIMMYMVEFPEVQEKVREELREVVGASSSSYPSLEHREKLAFTEAVMYEVWRHSSVIKGTVPHTCNEDVVLGGSYNFLIPKGATVIGNLYSVHKDPKIWDQPSKFNPMRFLNEEDGSLDEEKVTNCMVFSIGKRSCIAELLTKRELLLVYSTLMHLCKFENVGSSLTMQEVGGFEVPRDGSLKIKITRTGVHDTSN</sequence>
<proteinExistence type="inferred from homology"/>
<evidence type="ECO:0000256" key="13">
    <source>
        <dbReference type="PIRSR" id="PIRSR602401-1"/>
    </source>
</evidence>
<dbReference type="PRINTS" id="PR00385">
    <property type="entry name" value="P450"/>
</dbReference>
<evidence type="ECO:0000256" key="2">
    <source>
        <dbReference type="ARBA" id="ARBA00004174"/>
    </source>
</evidence>
<evidence type="ECO:0000256" key="9">
    <source>
        <dbReference type="ARBA" id="ARBA00022848"/>
    </source>
</evidence>
<dbReference type="GO" id="GO:0042446">
    <property type="term" value="P:hormone biosynthetic process"/>
    <property type="evidence" value="ECO:0007669"/>
    <property type="project" value="TreeGrafter"/>
</dbReference>